<feature type="compositionally biased region" description="Polar residues" evidence="5">
    <location>
        <begin position="1"/>
        <end position="17"/>
    </location>
</feature>
<proteinExistence type="predicted"/>
<dbReference type="InterPro" id="IPR001005">
    <property type="entry name" value="SANT/Myb"/>
</dbReference>
<dbReference type="PANTHER" id="PTHR44042">
    <property type="entry name" value="DUPLICATED HOMEODOMAIN-LIKE SUPERFAMILY PROTEIN-RELATED"/>
    <property type="match status" value="1"/>
</dbReference>
<dbReference type="Gene3D" id="1.10.10.60">
    <property type="entry name" value="Homeodomain-like"/>
    <property type="match status" value="1"/>
</dbReference>
<evidence type="ECO:0000256" key="3">
    <source>
        <dbReference type="ARBA" id="ARBA00023163"/>
    </source>
</evidence>
<evidence type="ECO:0000256" key="1">
    <source>
        <dbReference type="ARBA" id="ARBA00004123"/>
    </source>
</evidence>
<dbReference type="InterPro" id="IPR006447">
    <property type="entry name" value="Myb_dom_plants"/>
</dbReference>
<organism evidence="9 10">
    <name type="scientific">Trifolium pratense</name>
    <name type="common">Red clover</name>
    <dbReference type="NCBI Taxonomy" id="57577"/>
    <lineage>
        <taxon>Eukaryota</taxon>
        <taxon>Viridiplantae</taxon>
        <taxon>Streptophyta</taxon>
        <taxon>Embryophyta</taxon>
        <taxon>Tracheophyta</taxon>
        <taxon>Spermatophyta</taxon>
        <taxon>Magnoliopsida</taxon>
        <taxon>eudicotyledons</taxon>
        <taxon>Gunneridae</taxon>
        <taxon>Pentapetalae</taxon>
        <taxon>rosids</taxon>
        <taxon>fabids</taxon>
        <taxon>Fabales</taxon>
        <taxon>Fabaceae</taxon>
        <taxon>Papilionoideae</taxon>
        <taxon>50 kb inversion clade</taxon>
        <taxon>NPAAA clade</taxon>
        <taxon>Hologalegina</taxon>
        <taxon>IRL clade</taxon>
        <taxon>Trifolieae</taxon>
        <taxon>Trifolium</taxon>
    </lineage>
</organism>
<feature type="compositionally biased region" description="Polar residues" evidence="5">
    <location>
        <begin position="32"/>
        <end position="44"/>
    </location>
</feature>
<evidence type="ECO:0000313" key="10">
    <source>
        <dbReference type="Proteomes" id="UP000236291"/>
    </source>
</evidence>
<dbReference type="SUPFAM" id="SSF46689">
    <property type="entry name" value="Homeodomain-like"/>
    <property type="match status" value="1"/>
</dbReference>
<dbReference type="GO" id="GO:0005634">
    <property type="term" value="C:nucleus"/>
    <property type="evidence" value="ECO:0007669"/>
    <property type="project" value="UniProtKB-SubCell"/>
</dbReference>
<keyword evidence="4" id="KW-0539">Nucleus</keyword>
<dbReference type="AlphaFoldDB" id="A0A2K3N7F8"/>
<dbReference type="CDD" id="cd00167">
    <property type="entry name" value="SANT"/>
    <property type="match status" value="1"/>
</dbReference>
<dbReference type="PROSITE" id="PS50090">
    <property type="entry name" value="MYB_LIKE"/>
    <property type="match status" value="1"/>
</dbReference>
<reference evidence="9 10" key="1">
    <citation type="journal article" date="2014" name="Am. J. Bot.">
        <title>Genome assembly and annotation for red clover (Trifolium pratense; Fabaceae).</title>
        <authorList>
            <person name="Istvanek J."/>
            <person name="Jaros M."/>
            <person name="Krenek A."/>
            <person name="Repkova J."/>
        </authorList>
    </citation>
    <scope>NUCLEOTIDE SEQUENCE [LARGE SCALE GENOMIC DNA]</scope>
    <source>
        <strain evidence="10">cv. Tatra</strain>
        <tissue evidence="9">Young leaves</tissue>
    </source>
</reference>
<dbReference type="Proteomes" id="UP000236291">
    <property type="component" value="Unassembled WGS sequence"/>
</dbReference>
<comment type="caution">
    <text evidence="9">The sequence shown here is derived from an EMBL/GenBank/DDBJ whole genome shotgun (WGS) entry which is preliminary data.</text>
</comment>
<dbReference type="Pfam" id="PF00249">
    <property type="entry name" value="Myb_DNA-binding"/>
    <property type="match status" value="1"/>
</dbReference>
<evidence type="ECO:0000259" key="6">
    <source>
        <dbReference type="PROSITE" id="PS50090"/>
    </source>
</evidence>
<reference evidence="9 10" key="2">
    <citation type="journal article" date="2017" name="Front. Plant Sci.">
        <title>Gene Classification and Mining of Molecular Markers Useful in Red Clover (Trifolium pratense) Breeding.</title>
        <authorList>
            <person name="Istvanek J."/>
            <person name="Dluhosova J."/>
            <person name="Dluhos P."/>
            <person name="Patkova L."/>
            <person name="Nedelnik J."/>
            <person name="Repkova J."/>
        </authorList>
    </citation>
    <scope>NUCLEOTIDE SEQUENCE [LARGE SCALE GENOMIC DNA]</scope>
    <source>
        <strain evidence="10">cv. Tatra</strain>
        <tissue evidence="9">Young leaves</tissue>
    </source>
</reference>
<evidence type="ECO:0000259" key="7">
    <source>
        <dbReference type="PROSITE" id="PS51293"/>
    </source>
</evidence>
<dbReference type="STRING" id="57577.A0A2K3N7F8"/>
<evidence type="ECO:0000259" key="8">
    <source>
        <dbReference type="PROSITE" id="PS51294"/>
    </source>
</evidence>
<dbReference type="SMART" id="SM00717">
    <property type="entry name" value="SANT"/>
    <property type="match status" value="1"/>
</dbReference>
<comment type="subcellular location">
    <subcellularLocation>
        <location evidence="1">Nucleus</location>
    </subcellularLocation>
</comment>
<protein>
    <submittedName>
        <fullName evidence="9">MYB-like protein H-like</fullName>
    </submittedName>
</protein>
<dbReference type="NCBIfam" id="TIGR01557">
    <property type="entry name" value="myb_SHAQKYF"/>
    <property type="match status" value="1"/>
</dbReference>
<accession>A0A2K3N7F8</accession>
<evidence type="ECO:0000256" key="5">
    <source>
        <dbReference type="SAM" id="MobiDB-lite"/>
    </source>
</evidence>
<name>A0A2K3N7F8_TRIPR</name>
<feature type="domain" description="HTH myb-type" evidence="8">
    <location>
        <begin position="90"/>
        <end position="146"/>
    </location>
</feature>
<feature type="region of interest" description="Disordered" evidence="5">
    <location>
        <begin position="1"/>
        <end position="99"/>
    </location>
</feature>
<feature type="domain" description="Myb-like" evidence="6">
    <location>
        <begin position="90"/>
        <end position="142"/>
    </location>
</feature>
<dbReference type="PROSITE" id="PS51293">
    <property type="entry name" value="SANT"/>
    <property type="match status" value="1"/>
</dbReference>
<dbReference type="PROSITE" id="PS51294">
    <property type="entry name" value="HTH_MYB"/>
    <property type="match status" value="1"/>
</dbReference>
<evidence type="ECO:0000256" key="2">
    <source>
        <dbReference type="ARBA" id="ARBA00023015"/>
    </source>
</evidence>
<sequence length="319" mass="36171">MDQLSQINLNERTSIQDPSERQNVDTDMIESGSKTVIVNSNAKSSLIRAKSIPEETQDAANRAESIPEETQADANRAEPIPEETQADANRAEKKRKHWKEDEHRQFLKGLLKYQRGQWKEISKEFVTTRSPSQIASHAQKYFDRNKDAVKKARKKRRSIHDTTIDNNGRLVILPVEKQNEIPSIEQQQKEIPSHCTTLNVIPSIEQQNKISPLVTRSFHDQFNLVRGSVMTSSDSSSLPIAVAGNRTVVLPTRSIDEQNEIPSHDTTLNDNNNDNLVTPPVDPLPGMQLVFTLCTRDILPHDMKNVAKMCKLLEDILKR</sequence>
<dbReference type="InterPro" id="IPR017884">
    <property type="entry name" value="SANT_dom"/>
</dbReference>
<dbReference type="InterPro" id="IPR009057">
    <property type="entry name" value="Homeodomain-like_sf"/>
</dbReference>
<dbReference type="ExpressionAtlas" id="A0A2K3N7F8">
    <property type="expression patterns" value="baseline"/>
</dbReference>
<feature type="domain" description="SANT" evidence="7">
    <location>
        <begin position="98"/>
        <end position="146"/>
    </location>
</feature>
<keyword evidence="2" id="KW-0805">Transcription regulation</keyword>
<dbReference type="GO" id="GO:0003677">
    <property type="term" value="F:DNA binding"/>
    <property type="evidence" value="ECO:0007669"/>
    <property type="project" value="InterPro"/>
</dbReference>
<evidence type="ECO:0000313" key="9">
    <source>
        <dbReference type="EMBL" id="PNX98987.1"/>
    </source>
</evidence>
<keyword evidence="3" id="KW-0804">Transcription</keyword>
<dbReference type="PANTHER" id="PTHR44042:SF67">
    <property type="entry name" value="MYB-LIKE PROTEIN I"/>
    <property type="match status" value="1"/>
</dbReference>
<dbReference type="EMBL" id="ASHM01017268">
    <property type="protein sequence ID" value="PNX98987.1"/>
    <property type="molecule type" value="Genomic_DNA"/>
</dbReference>
<dbReference type="InterPro" id="IPR017930">
    <property type="entry name" value="Myb_dom"/>
</dbReference>
<evidence type="ECO:0000256" key="4">
    <source>
        <dbReference type="ARBA" id="ARBA00023242"/>
    </source>
</evidence>
<gene>
    <name evidence="9" type="ORF">L195_g022246</name>
</gene>